<feature type="transmembrane region" description="Helical" evidence="6">
    <location>
        <begin position="318"/>
        <end position="342"/>
    </location>
</feature>
<dbReference type="Pfam" id="PF03619">
    <property type="entry name" value="Solute_trans_a"/>
    <property type="match status" value="1"/>
</dbReference>
<feature type="compositionally biased region" description="Low complexity" evidence="5">
    <location>
        <begin position="479"/>
        <end position="494"/>
    </location>
</feature>
<feature type="region of interest" description="Disordered" evidence="5">
    <location>
        <begin position="446"/>
        <end position="506"/>
    </location>
</feature>
<feature type="compositionally biased region" description="Polar residues" evidence="5">
    <location>
        <begin position="449"/>
        <end position="460"/>
    </location>
</feature>
<accession>A0A7S4QV12</accession>
<feature type="region of interest" description="Disordered" evidence="5">
    <location>
        <begin position="36"/>
        <end position="77"/>
    </location>
</feature>
<dbReference type="SMART" id="SM01417">
    <property type="entry name" value="Solute_trans_a"/>
    <property type="match status" value="1"/>
</dbReference>
<evidence type="ECO:0000256" key="5">
    <source>
        <dbReference type="SAM" id="MobiDB-lite"/>
    </source>
</evidence>
<dbReference type="InterPro" id="IPR005178">
    <property type="entry name" value="Ostalpha/TMEM184C"/>
</dbReference>
<keyword evidence="2 6" id="KW-0812">Transmembrane</keyword>
<feature type="transmembrane region" description="Helical" evidence="6">
    <location>
        <begin position="117"/>
        <end position="136"/>
    </location>
</feature>
<comment type="subcellular location">
    <subcellularLocation>
        <location evidence="1">Membrane</location>
        <topology evidence="1">Multi-pass membrane protein</topology>
    </subcellularLocation>
</comment>
<dbReference type="GO" id="GO:0016020">
    <property type="term" value="C:membrane"/>
    <property type="evidence" value="ECO:0007669"/>
    <property type="project" value="UniProtKB-SubCell"/>
</dbReference>
<keyword evidence="4 6" id="KW-0472">Membrane</keyword>
<dbReference type="AlphaFoldDB" id="A0A7S4QV12"/>
<feature type="transmembrane region" description="Helical" evidence="6">
    <location>
        <begin position="223"/>
        <end position="241"/>
    </location>
</feature>
<dbReference type="PANTHER" id="PTHR23423">
    <property type="entry name" value="ORGANIC SOLUTE TRANSPORTER-RELATED"/>
    <property type="match status" value="1"/>
</dbReference>
<feature type="transmembrane region" description="Helical" evidence="6">
    <location>
        <begin position="262"/>
        <end position="280"/>
    </location>
</feature>
<evidence type="ECO:0000256" key="4">
    <source>
        <dbReference type="ARBA" id="ARBA00023136"/>
    </source>
</evidence>
<proteinExistence type="predicted"/>
<reference evidence="7" key="1">
    <citation type="submission" date="2021-01" db="EMBL/GenBank/DDBJ databases">
        <authorList>
            <person name="Corre E."/>
            <person name="Pelletier E."/>
            <person name="Niang G."/>
            <person name="Scheremetjew M."/>
            <person name="Finn R."/>
            <person name="Kale V."/>
            <person name="Holt S."/>
            <person name="Cochrane G."/>
            <person name="Meng A."/>
            <person name="Brown T."/>
            <person name="Cohen L."/>
        </authorList>
    </citation>
    <scope>NUCLEOTIDE SEQUENCE</scope>
    <source>
        <strain evidence="7">GSO104</strain>
    </source>
</reference>
<evidence type="ECO:0000313" key="7">
    <source>
        <dbReference type="EMBL" id="CAE4594786.1"/>
    </source>
</evidence>
<evidence type="ECO:0000256" key="3">
    <source>
        <dbReference type="ARBA" id="ARBA00022989"/>
    </source>
</evidence>
<gene>
    <name evidence="7" type="ORF">DBRI00130_LOCUS8396</name>
</gene>
<protein>
    <submittedName>
        <fullName evidence="7">Uncharacterized protein</fullName>
    </submittedName>
</protein>
<evidence type="ECO:0000256" key="6">
    <source>
        <dbReference type="SAM" id="Phobius"/>
    </source>
</evidence>
<feature type="transmembrane region" description="Helical" evidence="6">
    <location>
        <begin position="286"/>
        <end position="306"/>
    </location>
</feature>
<name>A0A7S4QV12_9STRA</name>
<sequence>MEPIYEEITTTLLNDEVVGDDNSSQYYSRYSLSSTTAATSYEDHDRSSGQRHMGSNGTYDHHDNDDDDDDESNENDKDEYYYFGSDNGLSESQRKQTQQTTCCWKCKSRFKCSRKMFTVSSLLLLTTMIVLVGSLIALPTLSAFAAAHHKPKLTSYYIAGLFVILTVPLSLHEIIMHLTNWYMPTVQKYVVRILFMVPIYSVQSWFSLYFQNATFYIDTVRELYEAFVISSFVYYLVALLGGEETLKITLRRKDPKHERHPWFIHWLFGNWTMGHVFLLWCKAGVLQYVVIKTIASIVVMILKGVHKYEEGKFGWKEPFTYVSTVLNLSMAFAMYCLVKFFYATKEELRSPINWRPIGKFLCIKGIVFFTWWQGFALSLLESYGIITNIGNWDSKLVAGGLQDLLICVEMLGFAVAHRYTFTHKEYTPDYVGDAMETFVGVPLGEDGNDSNGDYMSQSDHSGSRGVPMQGLGSSRQRQEQQFLQQHHQQQQQQHPENDEYNPPSIQQLDVPASVSRAIWSSAIPGEMFTDLRRLSRGPTTAATMDSNDEFLIDMKDAQSI</sequence>
<evidence type="ECO:0000256" key="1">
    <source>
        <dbReference type="ARBA" id="ARBA00004141"/>
    </source>
</evidence>
<evidence type="ECO:0000256" key="2">
    <source>
        <dbReference type="ARBA" id="ARBA00022692"/>
    </source>
</evidence>
<feature type="transmembrane region" description="Helical" evidence="6">
    <location>
        <begin position="156"/>
        <end position="178"/>
    </location>
</feature>
<organism evidence="7">
    <name type="scientific">Ditylum brightwellii</name>
    <dbReference type="NCBI Taxonomy" id="49249"/>
    <lineage>
        <taxon>Eukaryota</taxon>
        <taxon>Sar</taxon>
        <taxon>Stramenopiles</taxon>
        <taxon>Ochrophyta</taxon>
        <taxon>Bacillariophyta</taxon>
        <taxon>Mediophyceae</taxon>
        <taxon>Lithodesmiophycidae</taxon>
        <taxon>Lithodesmiales</taxon>
        <taxon>Lithodesmiaceae</taxon>
        <taxon>Ditylum</taxon>
    </lineage>
</organism>
<keyword evidence="3 6" id="KW-1133">Transmembrane helix</keyword>
<feature type="transmembrane region" description="Helical" evidence="6">
    <location>
        <begin position="190"/>
        <end position="211"/>
    </location>
</feature>
<dbReference type="EMBL" id="HBNS01010400">
    <property type="protein sequence ID" value="CAE4594786.1"/>
    <property type="molecule type" value="Transcribed_RNA"/>
</dbReference>